<feature type="transmembrane region" description="Helical" evidence="1">
    <location>
        <begin position="40"/>
        <end position="57"/>
    </location>
</feature>
<keyword evidence="1" id="KW-0812">Transmembrane</keyword>
<name>A0A965LLA7_9PROT</name>
<gene>
    <name evidence="2" type="ORF">EBT44_06770</name>
</gene>
<evidence type="ECO:0000313" key="3">
    <source>
        <dbReference type="Proteomes" id="UP000740727"/>
    </source>
</evidence>
<comment type="caution">
    <text evidence="2">The sequence shown here is derived from an EMBL/GenBank/DDBJ whole genome shotgun (WGS) entry which is preliminary data.</text>
</comment>
<feature type="transmembrane region" description="Helical" evidence="1">
    <location>
        <begin position="6"/>
        <end position="28"/>
    </location>
</feature>
<proteinExistence type="predicted"/>
<dbReference type="AlphaFoldDB" id="A0A965LLA7"/>
<protein>
    <submittedName>
        <fullName evidence="2">Uncharacterized protein</fullName>
    </submittedName>
</protein>
<sequence>MDSLVLAAVILASPALYGGPLALCLTLWRFQRASKVRLMLVRVLAVLALVSGTYLLAEHINQGSSLIGLIGISTSLITFWRLRKKPRRK</sequence>
<keyword evidence="1" id="KW-1133">Transmembrane helix</keyword>
<feature type="transmembrane region" description="Helical" evidence="1">
    <location>
        <begin position="63"/>
        <end position="82"/>
    </location>
</feature>
<keyword evidence="1" id="KW-0472">Membrane</keyword>
<dbReference type="Proteomes" id="UP000740727">
    <property type="component" value="Unassembled WGS sequence"/>
</dbReference>
<accession>A0A965LLA7</accession>
<evidence type="ECO:0000313" key="2">
    <source>
        <dbReference type="EMBL" id="NBR94508.1"/>
    </source>
</evidence>
<organism evidence="2 3">
    <name type="scientific">Candidatus Fonsibacter lacus</name>
    <dbReference type="NCBI Taxonomy" id="2576439"/>
    <lineage>
        <taxon>Bacteria</taxon>
        <taxon>Pseudomonadati</taxon>
        <taxon>Pseudomonadota</taxon>
        <taxon>Alphaproteobacteria</taxon>
        <taxon>Candidatus Pelagibacterales</taxon>
        <taxon>Candidatus Pelagibacterales incertae sedis</taxon>
        <taxon>Candidatus Fonsibacter</taxon>
    </lineage>
</organism>
<evidence type="ECO:0000256" key="1">
    <source>
        <dbReference type="SAM" id="Phobius"/>
    </source>
</evidence>
<reference evidence="2" key="1">
    <citation type="submission" date="2018-10" db="EMBL/GenBank/DDBJ databases">
        <title>Iterative Subtractive Binning of Freshwater Chronoseries Metagenomes Recovers Nearly Complete Genomes from over Four Hundred Novel Species.</title>
        <authorList>
            <person name="Rodriguez-R L.M."/>
            <person name="Tsementzi D."/>
            <person name="Luo C."/>
            <person name="Konstantinidis K.T."/>
        </authorList>
    </citation>
    <scope>NUCLEOTIDE SEQUENCE</scope>
    <source>
        <strain evidence="2">WB5_2A_028</strain>
    </source>
</reference>
<dbReference type="EMBL" id="RFXN01000168">
    <property type="protein sequence ID" value="NBR94508.1"/>
    <property type="molecule type" value="Genomic_DNA"/>
</dbReference>